<dbReference type="InterPro" id="IPR039420">
    <property type="entry name" value="WalR-like"/>
</dbReference>
<evidence type="ECO:0000313" key="6">
    <source>
        <dbReference type="EMBL" id="TLQ39345.1"/>
    </source>
</evidence>
<keyword evidence="2" id="KW-0238">DNA-binding</keyword>
<dbReference type="GO" id="GO:0003677">
    <property type="term" value="F:DNA binding"/>
    <property type="evidence" value="ECO:0007669"/>
    <property type="project" value="UniProtKB-KW"/>
</dbReference>
<feature type="domain" description="HTH luxR-type" evidence="5">
    <location>
        <begin position="131"/>
        <end position="196"/>
    </location>
</feature>
<gene>
    <name evidence="6" type="ORF">FEF34_38850</name>
</gene>
<dbReference type="InterPro" id="IPR036388">
    <property type="entry name" value="WH-like_DNA-bd_sf"/>
</dbReference>
<dbReference type="EMBL" id="VAWE01000002">
    <property type="protein sequence ID" value="TLQ39345.1"/>
    <property type="molecule type" value="Genomic_DNA"/>
</dbReference>
<evidence type="ECO:0000256" key="1">
    <source>
        <dbReference type="ARBA" id="ARBA00023015"/>
    </source>
</evidence>
<dbReference type="GO" id="GO:0006355">
    <property type="term" value="P:regulation of DNA-templated transcription"/>
    <property type="evidence" value="ECO:0007669"/>
    <property type="project" value="InterPro"/>
</dbReference>
<dbReference type="CDD" id="cd06170">
    <property type="entry name" value="LuxR_C_like"/>
    <property type="match status" value="1"/>
</dbReference>
<organism evidence="6 7">
    <name type="scientific">Streptomyces marianii</name>
    <dbReference type="NCBI Taxonomy" id="1817406"/>
    <lineage>
        <taxon>Bacteria</taxon>
        <taxon>Bacillati</taxon>
        <taxon>Actinomycetota</taxon>
        <taxon>Actinomycetes</taxon>
        <taxon>Kitasatosporales</taxon>
        <taxon>Streptomycetaceae</taxon>
        <taxon>Streptomyces</taxon>
    </lineage>
</organism>
<dbReference type="Pfam" id="PF00196">
    <property type="entry name" value="GerE"/>
    <property type="match status" value="1"/>
</dbReference>
<dbReference type="InterPro" id="IPR000792">
    <property type="entry name" value="Tscrpt_reg_LuxR_C"/>
</dbReference>
<keyword evidence="7" id="KW-1185">Reference proteome</keyword>
<dbReference type="PANTHER" id="PTHR43214">
    <property type="entry name" value="TWO-COMPONENT RESPONSE REGULATOR"/>
    <property type="match status" value="1"/>
</dbReference>
<evidence type="ECO:0000313" key="7">
    <source>
        <dbReference type="Proteomes" id="UP000305921"/>
    </source>
</evidence>
<dbReference type="AlphaFoldDB" id="A0A5R9DT94"/>
<keyword evidence="3" id="KW-0804">Transcription</keyword>
<dbReference type="SMART" id="SM00421">
    <property type="entry name" value="HTH_LUXR"/>
    <property type="match status" value="1"/>
</dbReference>
<dbReference type="PROSITE" id="PS50043">
    <property type="entry name" value="HTH_LUXR_2"/>
    <property type="match status" value="1"/>
</dbReference>
<comment type="caution">
    <text evidence="6">The sequence shown here is derived from an EMBL/GenBank/DDBJ whole genome shotgun (WGS) entry which is preliminary data.</text>
</comment>
<dbReference type="PANTHER" id="PTHR43214:SF24">
    <property type="entry name" value="TRANSCRIPTIONAL REGULATORY PROTEIN NARL-RELATED"/>
    <property type="match status" value="1"/>
</dbReference>
<evidence type="ECO:0000259" key="5">
    <source>
        <dbReference type="PROSITE" id="PS50043"/>
    </source>
</evidence>
<feature type="region of interest" description="Disordered" evidence="4">
    <location>
        <begin position="1"/>
        <end position="24"/>
    </location>
</feature>
<protein>
    <submittedName>
        <fullName evidence="6">Response regulator transcription factor</fullName>
    </submittedName>
</protein>
<evidence type="ECO:0000256" key="4">
    <source>
        <dbReference type="SAM" id="MobiDB-lite"/>
    </source>
</evidence>
<proteinExistence type="predicted"/>
<sequence length="207" mass="21786">MSRSAVAEGVPPGVGASATDPVSGSAVAPRDVVVVTADRVDRACHDALTSHYERHPDVAVVLVADLVGAHDIVAVAPYGVAAVVRTAELYDNPDLLQRVKALAAEGGHRLPAGLGSCIRAAAAEPTRQQTLGQPGILLKPSEVDVLVLVAEGLTRTGIARRLARTPEQIRSTLKNIFVRLSVHQRAEAVAYAARTGLLWSMSDREAR</sequence>
<dbReference type="SUPFAM" id="SSF46894">
    <property type="entry name" value="C-terminal effector domain of the bipartite response regulators"/>
    <property type="match status" value="1"/>
</dbReference>
<dbReference type="InterPro" id="IPR016032">
    <property type="entry name" value="Sig_transdc_resp-reg_C-effctor"/>
</dbReference>
<dbReference type="Gene3D" id="1.10.10.10">
    <property type="entry name" value="Winged helix-like DNA-binding domain superfamily/Winged helix DNA-binding domain"/>
    <property type="match status" value="1"/>
</dbReference>
<evidence type="ECO:0000256" key="3">
    <source>
        <dbReference type="ARBA" id="ARBA00023163"/>
    </source>
</evidence>
<keyword evidence="1" id="KW-0805">Transcription regulation</keyword>
<dbReference type="RefSeq" id="WP_138058157.1">
    <property type="nucleotide sequence ID" value="NZ_VAWE01000002.1"/>
</dbReference>
<dbReference type="OrthoDB" id="4069167at2"/>
<evidence type="ECO:0000256" key="2">
    <source>
        <dbReference type="ARBA" id="ARBA00023125"/>
    </source>
</evidence>
<name>A0A5R9DT94_9ACTN</name>
<reference evidence="6 7" key="1">
    <citation type="submission" date="2019-05" db="EMBL/GenBank/DDBJ databases">
        <title>Streptomyces marianii sp. nov., a novel marine actinomycete from southern coast of India.</title>
        <authorList>
            <person name="Iniyan A.M."/>
            <person name="Wink J."/>
            <person name="Ramprasad E."/>
            <person name="Ramana C.V."/>
            <person name="Bunk B."/>
            <person name="Sproer C."/>
            <person name="Joseph F.-J.R.S."/>
            <person name="Vincent S.G.P."/>
        </authorList>
    </citation>
    <scope>NUCLEOTIDE SEQUENCE [LARGE SCALE GENOMIC DNA]</scope>
    <source>
        <strain evidence="6 7">ICN19</strain>
    </source>
</reference>
<accession>A0A5R9DT94</accession>
<dbReference type="Proteomes" id="UP000305921">
    <property type="component" value="Unassembled WGS sequence"/>
</dbReference>